<feature type="chain" id="PRO_5045731104" evidence="1">
    <location>
        <begin position="19"/>
        <end position="251"/>
    </location>
</feature>
<dbReference type="Proteomes" id="UP001595776">
    <property type="component" value="Unassembled WGS sequence"/>
</dbReference>
<feature type="domain" description="Solute-binding protein family 3/N-terminal" evidence="2">
    <location>
        <begin position="30"/>
        <end position="103"/>
    </location>
</feature>
<organism evidence="3 4">
    <name type="scientific">Kordiimonas lipolytica</name>
    <dbReference type="NCBI Taxonomy" id="1662421"/>
    <lineage>
        <taxon>Bacteria</taxon>
        <taxon>Pseudomonadati</taxon>
        <taxon>Pseudomonadota</taxon>
        <taxon>Alphaproteobacteria</taxon>
        <taxon>Kordiimonadales</taxon>
        <taxon>Kordiimonadaceae</taxon>
        <taxon>Kordiimonas</taxon>
    </lineage>
</organism>
<protein>
    <submittedName>
        <fullName evidence="3">Transporter substrate-binding domain-containing protein</fullName>
    </submittedName>
</protein>
<evidence type="ECO:0000313" key="4">
    <source>
        <dbReference type="Proteomes" id="UP001595776"/>
    </source>
</evidence>
<evidence type="ECO:0000256" key="1">
    <source>
        <dbReference type="SAM" id="SignalP"/>
    </source>
</evidence>
<comment type="caution">
    <text evidence="3">The sequence shown here is derived from an EMBL/GenBank/DDBJ whole genome shotgun (WGS) entry which is preliminary data.</text>
</comment>
<proteinExistence type="predicted"/>
<dbReference type="Gene3D" id="3.40.190.10">
    <property type="entry name" value="Periplasmic binding protein-like II"/>
    <property type="match status" value="2"/>
</dbReference>
<dbReference type="SUPFAM" id="SSF53850">
    <property type="entry name" value="Periplasmic binding protein-like II"/>
    <property type="match status" value="1"/>
</dbReference>
<dbReference type="Pfam" id="PF00497">
    <property type="entry name" value="SBP_bac_3"/>
    <property type="match status" value="1"/>
</dbReference>
<dbReference type="EMBL" id="JBHSCR010000003">
    <property type="protein sequence ID" value="MFC4347440.1"/>
    <property type="molecule type" value="Genomic_DNA"/>
</dbReference>
<sequence length="251" mass="27940">MKPLIIYSLIVFLTTAVAADDRPAITITYYHYPPDIRVVNGKPTGKYIDQLTAVADTAGYDVRWMASTIDEEADMLNEGRRAICTTGRMPTPERVKKWAFLPYLFDLVPGDIVLTLPKYRDRLKAHGNIVSLAQDSSMIGTLLESGIYGEEVDSIVRANPSWILRTGKTDFQLMNMVLAGRAHYTIVPLDQWDEARRVMPQTNTLVTLPNYGTHPDYPIAIACSKGVPSATLKALGEAMAEHGFKPYDLPH</sequence>
<feature type="signal peptide" evidence="1">
    <location>
        <begin position="1"/>
        <end position="18"/>
    </location>
</feature>
<dbReference type="InterPro" id="IPR001638">
    <property type="entry name" value="Solute-binding_3/MltF_N"/>
</dbReference>
<accession>A0ABV8U9W3</accession>
<evidence type="ECO:0000259" key="2">
    <source>
        <dbReference type="Pfam" id="PF00497"/>
    </source>
</evidence>
<evidence type="ECO:0000313" key="3">
    <source>
        <dbReference type="EMBL" id="MFC4347440.1"/>
    </source>
</evidence>
<keyword evidence="1" id="KW-0732">Signal</keyword>
<reference evidence="4" key="1">
    <citation type="journal article" date="2019" name="Int. J. Syst. Evol. Microbiol.">
        <title>The Global Catalogue of Microorganisms (GCM) 10K type strain sequencing project: providing services to taxonomists for standard genome sequencing and annotation.</title>
        <authorList>
            <consortium name="The Broad Institute Genomics Platform"/>
            <consortium name="The Broad Institute Genome Sequencing Center for Infectious Disease"/>
            <person name="Wu L."/>
            <person name="Ma J."/>
        </authorList>
    </citation>
    <scope>NUCLEOTIDE SEQUENCE [LARGE SCALE GENOMIC DNA]</scope>
    <source>
        <strain evidence="4">CGMCC 1.15304</strain>
    </source>
</reference>
<dbReference type="RefSeq" id="WP_068153045.1">
    <property type="nucleotide sequence ID" value="NZ_JBHSCR010000003.1"/>
</dbReference>
<gene>
    <name evidence="3" type="ORF">ACFO5Q_06240</name>
</gene>
<keyword evidence="4" id="KW-1185">Reference proteome</keyword>
<name>A0ABV8U9W3_9PROT</name>